<keyword evidence="3" id="KW-1185">Reference proteome</keyword>
<evidence type="ECO:0000256" key="1">
    <source>
        <dbReference type="SAM" id="SignalP"/>
    </source>
</evidence>
<evidence type="ECO:0008006" key="4">
    <source>
        <dbReference type="Google" id="ProtNLM"/>
    </source>
</evidence>
<evidence type="ECO:0000313" key="2">
    <source>
        <dbReference type="EMBL" id="SHF80191.1"/>
    </source>
</evidence>
<organism evidence="2 3">
    <name type="scientific">Dysgonomonas macrotermitis</name>
    <dbReference type="NCBI Taxonomy" id="1346286"/>
    <lineage>
        <taxon>Bacteria</taxon>
        <taxon>Pseudomonadati</taxon>
        <taxon>Bacteroidota</taxon>
        <taxon>Bacteroidia</taxon>
        <taxon>Bacteroidales</taxon>
        <taxon>Dysgonomonadaceae</taxon>
        <taxon>Dysgonomonas</taxon>
    </lineage>
</organism>
<proteinExistence type="predicted"/>
<gene>
    <name evidence="2" type="ORF">SAMN05444362_11076</name>
</gene>
<dbReference type="OrthoDB" id="997002at2"/>
<dbReference type="STRING" id="1346286.SAMN05444362_11076"/>
<keyword evidence="1" id="KW-0732">Signal</keyword>
<name>A0A1M5EM73_9BACT</name>
<protein>
    <recommendedName>
        <fullName evidence="4">HmuY protein</fullName>
    </recommendedName>
</protein>
<reference evidence="3" key="1">
    <citation type="submission" date="2016-11" db="EMBL/GenBank/DDBJ databases">
        <authorList>
            <person name="Varghese N."/>
            <person name="Submissions S."/>
        </authorList>
    </citation>
    <scope>NUCLEOTIDE SEQUENCE [LARGE SCALE GENOMIC DNA]</scope>
    <source>
        <strain evidence="3">DSM 27370</strain>
    </source>
</reference>
<dbReference type="EMBL" id="FQUC01000010">
    <property type="protein sequence ID" value="SHF80191.1"/>
    <property type="molecule type" value="Genomic_DNA"/>
</dbReference>
<dbReference type="AlphaFoldDB" id="A0A1M5EM73"/>
<feature type="signal peptide" evidence="1">
    <location>
        <begin position="1"/>
        <end position="20"/>
    </location>
</feature>
<dbReference type="Proteomes" id="UP000184480">
    <property type="component" value="Unassembled WGS sequence"/>
</dbReference>
<evidence type="ECO:0000313" key="3">
    <source>
        <dbReference type="Proteomes" id="UP000184480"/>
    </source>
</evidence>
<dbReference type="RefSeq" id="WP_062182360.1">
    <property type="nucleotide sequence ID" value="NZ_BBXL01000016.1"/>
</dbReference>
<accession>A0A1M5EM73</accession>
<sequence length="200" mass="22011">MNKIFIIIFCLLFTTLSAFAQIGVNTDAPDASSVLDISAYSKDKGFLIPQMTTAQKTAISSPAPGLIVYDTNYKCISQYKDTPSNPGTYEWTCITIFNRHFFYMPSINISTANATGSLLTGTQTIDLYSVYNTGFSAPAIKSTSAPGSIPFFNREQLYYYVTYADPCVTITGINDSGILSYTVNSLPNYDAFVNIVFMLR</sequence>
<feature type="chain" id="PRO_5009909883" description="HmuY protein" evidence="1">
    <location>
        <begin position="21"/>
        <end position="200"/>
    </location>
</feature>